<dbReference type="Proteomes" id="UP000095286">
    <property type="component" value="Unplaced"/>
</dbReference>
<accession>A0AC35U1U9</accession>
<dbReference type="WBParaSite" id="RSKR_0000645850.1">
    <property type="protein sequence ID" value="RSKR_0000645850.1"/>
    <property type="gene ID" value="RSKR_0000645850"/>
</dbReference>
<reference evidence="2" key="1">
    <citation type="submission" date="2016-11" db="UniProtKB">
        <authorList>
            <consortium name="WormBaseParasite"/>
        </authorList>
    </citation>
    <scope>IDENTIFICATION</scope>
    <source>
        <strain evidence="2">KR3021</strain>
    </source>
</reference>
<protein>
    <submittedName>
        <fullName evidence="2">Glycosyl transferase</fullName>
    </submittedName>
</protein>
<sequence length="136" mass="15513">MDMTTIIAKFALEEGVSFSLAESIPFKQALRSNKINDDSIHFPTKQTIKEYVMKTAELTIAENLLIVRKSIHLYGGTFAVDYGKRINDYLSIICHYFKDTDNGLTLCSTPIGFLKSFSDLKDSSQVWIEMMIRINF</sequence>
<evidence type="ECO:0000313" key="2">
    <source>
        <dbReference type="WBParaSite" id="RSKR_0000645850.1"/>
    </source>
</evidence>
<name>A0AC35U1U9_9BILA</name>
<organism evidence="1 2">
    <name type="scientific">Rhabditophanes sp. KR3021</name>
    <dbReference type="NCBI Taxonomy" id="114890"/>
    <lineage>
        <taxon>Eukaryota</taxon>
        <taxon>Metazoa</taxon>
        <taxon>Ecdysozoa</taxon>
        <taxon>Nematoda</taxon>
        <taxon>Chromadorea</taxon>
        <taxon>Rhabditida</taxon>
        <taxon>Tylenchina</taxon>
        <taxon>Panagrolaimomorpha</taxon>
        <taxon>Strongyloidoidea</taxon>
        <taxon>Alloionematidae</taxon>
        <taxon>Rhabditophanes</taxon>
    </lineage>
</organism>
<proteinExistence type="predicted"/>
<evidence type="ECO:0000313" key="1">
    <source>
        <dbReference type="Proteomes" id="UP000095286"/>
    </source>
</evidence>